<dbReference type="PRINTS" id="PR00507">
    <property type="entry name" value="N12N6MTFRASE"/>
</dbReference>
<evidence type="ECO:0000256" key="1">
    <source>
        <dbReference type="ARBA" id="ARBA00022603"/>
    </source>
</evidence>
<evidence type="ECO:0000256" key="3">
    <source>
        <dbReference type="ARBA" id="ARBA00022691"/>
    </source>
</evidence>
<evidence type="ECO:0000256" key="2">
    <source>
        <dbReference type="ARBA" id="ARBA00022679"/>
    </source>
</evidence>
<evidence type="ECO:0000313" key="5">
    <source>
        <dbReference type="Proteomes" id="UP000237819"/>
    </source>
</evidence>
<dbReference type="GO" id="GO:0032259">
    <property type="term" value="P:methylation"/>
    <property type="evidence" value="ECO:0007669"/>
    <property type="project" value="UniProtKB-KW"/>
</dbReference>
<accession>A0A2S8GQ66</accession>
<organism evidence="4 5">
    <name type="scientific">Blastopirellula marina</name>
    <dbReference type="NCBI Taxonomy" id="124"/>
    <lineage>
        <taxon>Bacteria</taxon>
        <taxon>Pseudomonadati</taxon>
        <taxon>Planctomycetota</taxon>
        <taxon>Planctomycetia</taxon>
        <taxon>Pirellulales</taxon>
        <taxon>Pirellulaceae</taxon>
        <taxon>Blastopirellula</taxon>
    </lineage>
</organism>
<dbReference type="RefSeq" id="WP_105335048.1">
    <property type="nucleotide sequence ID" value="NZ_PUHZ01000009.1"/>
</dbReference>
<dbReference type="PANTHER" id="PTHR33841:SF5">
    <property type="entry name" value="DNA METHYLASE (MODIFICATION METHYLASE) (METHYLTRANSFERASE)-RELATED"/>
    <property type="match status" value="1"/>
</dbReference>
<dbReference type="SUPFAM" id="SSF53335">
    <property type="entry name" value="S-adenosyl-L-methionine-dependent methyltransferases"/>
    <property type="match status" value="1"/>
</dbReference>
<reference evidence="4 5" key="1">
    <citation type="submission" date="2018-02" db="EMBL/GenBank/DDBJ databases">
        <title>Comparative genomes isolates from brazilian mangrove.</title>
        <authorList>
            <person name="Araujo J.E."/>
            <person name="Taketani R.G."/>
            <person name="Silva M.C.P."/>
            <person name="Loureco M.V."/>
            <person name="Andreote F.D."/>
        </authorList>
    </citation>
    <scope>NUCLEOTIDE SEQUENCE [LARGE SCALE GENOMIC DNA]</scope>
    <source>
        <strain evidence="4 5">Nap-Phe MGV</strain>
    </source>
</reference>
<sequence length="471" mass="52812">MIRTKSRHKTEFGDFQTPAELAAAVCRRLVEDGAQPAAVVEPTCGQGFFLEASLGTFPGVKRLVGREWNHTYVAEARTRLAASTEQVDLKQADFFQQDWSQLLGDLTGPVLVLGNPPWVTNSELGQLESKNLPAKSNFLRESGLAAKTGKSNFDISQWMITHLLEALSKRGGMLAMLCKTGVARKVLLNAWKDGLPLGRCTIREIDARRWFSAAVDACLLTCQVKPGEAQQSCEVYEDLDSATPRTLLGHFEGRLLADRSAFEEHRDLLADQPTMRWRSGIKHDCRDVMQFQRRGWTLVNGLGETVELEPDFLFPLVTAGAVYRGEIKEAEQMVLVPQSRTGEDTSRIAEIAPRTWAYLQKHAERLAARKSSIYRGRPPFSIFGIGEYSFAPWKVAISALHKRLVFRVIGPREGRPVMLDDTTYFLSFPSRKAAKATAARLESSEAQRFLEAWIFWDAKRPITSEILQRLA</sequence>
<proteinExistence type="predicted"/>
<keyword evidence="2 4" id="KW-0808">Transferase</keyword>
<dbReference type="Gene3D" id="3.40.50.150">
    <property type="entry name" value="Vaccinia Virus protein VP39"/>
    <property type="match status" value="1"/>
</dbReference>
<dbReference type="EMBL" id="PUHZ01000009">
    <property type="protein sequence ID" value="PQO46570.1"/>
    <property type="molecule type" value="Genomic_DNA"/>
</dbReference>
<dbReference type="PANTHER" id="PTHR33841">
    <property type="entry name" value="DNA METHYLTRANSFERASE YEEA-RELATED"/>
    <property type="match status" value="1"/>
</dbReference>
<keyword evidence="3" id="KW-0949">S-adenosyl-L-methionine</keyword>
<evidence type="ECO:0000313" key="4">
    <source>
        <dbReference type="EMBL" id="PQO46570.1"/>
    </source>
</evidence>
<dbReference type="OrthoDB" id="32195at2"/>
<dbReference type="AlphaFoldDB" id="A0A2S8GQ66"/>
<dbReference type="InterPro" id="IPR029063">
    <property type="entry name" value="SAM-dependent_MTases_sf"/>
</dbReference>
<dbReference type="InterPro" id="IPR050953">
    <property type="entry name" value="N4_N6_ade-DNA_methylase"/>
</dbReference>
<name>A0A2S8GQ66_9BACT</name>
<gene>
    <name evidence="4" type="ORF">C5Y93_08855</name>
</gene>
<comment type="caution">
    <text evidence="4">The sequence shown here is derived from an EMBL/GenBank/DDBJ whole genome shotgun (WGS) entry which is preliminary data.</text>
</comment>
<dbReference type="Proteomes" id="UP000237819">
    <property type="component" value="Unassembled WGS sequence"/>
</dbReference>
<dbReference type="GO" id="GO:0008168">
    <property type="term" value="F:methyltransferase activity"/>
    <property type="evidence" value="ECO:0007669"/>
    <property type="project" value="UniProtKB-KW"/>
</dbReference>
<keyword evidence="1 4" id="KW-0489">Methyltransferase</keyword>
<protein>
    <submittedName>
        <fullName evidence="4">SAM-dependent methyltransferase</fullName>
    </submittedName>
</protein>